<dbReference type="GeneID" id="112291416"/>
<reference evidence="10 12" key="2">
    <citation type="journal article" date="2018" name="Plant J.">
        <title>The Physcomitrella patens chromosome-scale assembly reveals moss genome structure and evolution.</title>
        <authorList>
            <person name="Lang D."/>
            <person name="Ullrich K.K."/>
            <person name="Murat F."/>
            <person name="Fuchs J."/>
            <person name="Jenkins J."/>
            <person name="Haas F.B."/>
            <person name="Piednoel M."/>
            <person name="Gundlach H."/>
            <person name="Van Bel M."/>
            <person name="Meyberg R."/>
            <person name="Vives C."/>
            <person name="Morata J."/>
            <person name="Symeonidi A."/>
            <person name="Hiss M."/>
            <person name="Muchero W."/>
            <person name="Kamisugi Y."/>
            <person name="Saleh O."/>
            <person name="Blanc G."/>
            <person name="Decker E.L."/>
            <person name="van Gessel N."/>
            <person name="Grimwood J."/>
            <person name="Hayes R.D."/>
            <person name="Graham S.W."/>
            <person name="Gunter L.E."/>
            <person name="McDaniel S.F."/>
            <person name="Hoernstein S.N.W."/>
            <person name="Larsson A."/>
            <person name="Li F.W."/>
            <person name="Perroud P.F."/>
            <person name="Phillips J."/>
            <person name="Ranjan P."/>
            <person name="Rokshar D.S."/>
            <person name="Rothfels C.J."/>
            <person name="Schneider L."/>
            <person name="Shu S."/>
            <person name="Stevenson D.W."/>
            <person name="Thummler F."/>
            <person name="Tillich M."/>
            <person name="Villarreal Aguilar J.C."/>
            <person name="Widiez T."/>
            <person name="Wong G.K."/>
            <person name="Wymore A."/>
            <person name="Zhang Y."/>
            <person name="Zimmer A.D."/>
            <person name="Quatrano R.S."/>
            <person name="Mayer K.F.X."/>
            <person name="Goodstein D."/>
            <person name="Casacuberta J.M."/>
            <person name="Vandepoele K."/>
            <person name="Reski R."/>
            <person name="Cuming A.C."/>
            <person name="Tuskan G.A."/>
            <person name="Maumus F."/>
            <person name="Salse J."/>
            <person name="Schmutz J."/>
            <person name="Rensing S.A."/>
        </authorList>
    </citation>
    <scope>NUCLEOTIDE SEQUENCE [LARGE SCALE GENOMIC DNA]</scope>
    <source>
        <strain evidence="11 12">cv. Gransden 2004</strain>
    </source>
</reference>
<proteinExistence type="inferred from homology"/>
<dbReference type="STRING" id="3218.A0A2K1JIJ7"/>
<dbReference type="FunFam" id="3.40.50.10810:FF:000055">
    <property type="entry name" value="Protein CHROMATIN REMODELING 24"/>
    <property type="match status" value="1"/>
</dbReference>
<dbReference type="InterPro" id="IPR027417">
    <property type="entry name" value="P-loop_NTPase"/>
</dbReference>
<dbReference type="OMA" id="GRCKEST"/>
<evidence type="ECO:0000256" key="5">
    <source>
        <dbReference type="ARBA" id="ARBA00022840"/>
    </source>
</evidence>
<evidence type="ECO:0000256" key="4">
    <source>
        <dbReference type="ARBA" id="ARBA00022806"/>
    </source>
</evidence>
<dbReference type="Gene3D" id="3.40.50.10810">
    <property type="entry name" value="Tandem AAA-ATPase domain"/>
    <property type="match status" value="1"/>
</dbReference>
<feature type="compositionally biased region" description="Low complexity" evidence="7">
    <location>
        <begin position="23"/>
        <end position="37"/>
    </location>
</feature>
<feature type="domain" description="Helicase C-terminal" evidence="9">
    <location>
        <begin position="664"/>
        <end position="814"/>
    </location>
</feature>
<dbReference type="Pfam" id="PF00271">
    <property type="entry name" value="Helicase_C"/>
    <property type="match status" value="1"/>
</dbReference>
<gene>
    <name evidence="11" type="primary">LOC112291416</name>
    <name evidence="10" type="ORF">PHYPA_018784</name>
</gene>
<accession>A0A2K1JIJ7</accession>
<evidence type="ECO:0000256" key="3">
    <source>
        <dbReference type="ARBA" id="ARBA00022801"/>
    </source>
</evidence>
<keyword evidence="5" id="KW-0067">ATP-binding</keyword>
<dbReference type="SUPFAM" id="SSF52540">
    <property type="entry name" value="P-loop containing nucleoside triphosphate hydrolases"/>
    <property type="match status" value="2"/>
</dbReference>
<dbReference type="AlphaFoldDB" id="A0A2K1JIJ7"/>
<dbReference type="PANTHER" id="PTHR45629">
    <property type="entry name" value="SNF2/RAD54 FAMILY MEMBER"/>
    <property type="match status" value="1"/>
</dbReference>
<sequence length="1128" mass="124724">MADWESRAKRGMKSASQQSNAELLRAIAARRQAQLLRNNKAPSPPPDEVPTEKAEHVHAEVRLAASKILPESSEASGASSDDDGSFDSTSLPGEGGRCKESTPKDKSEGSSMDDLRTVLDQMSIKDKNGAQSSDRPGILEKQSERKPRDLILNIRKRLVKKSTIVDSDNESESESFDGVDPVSSPSIDYNSADDGDVDSPVVSKVKSKIKPAGVAPRRYPSVDTRPSSSPNADVEHVRAPGFRSVAKGFTETTLNTVDSPPPSAAVGNLINESDVPEKQQELVLSDGKHRFCLRPKTANMLYPHQRSGIEWLWSLHMKGMGGILGDDMGLGKTMQVAAFLAGLFCTQNIKCALIVAPKTLIAHWVKELKVVGLSRKTYDYSGTSVKAREYALQNVLQMGGVLLTTYDMVRCNFKALRGDFDGRDGYGDTSDDIITWDYMILDEGHLVKNPNTQRAKSLREIPAAHRIVISGTPIQNHLQEMWALFDFCCPDLLGDRKEFKDKYERQILAGTDKNASDRQKRIGIQVAEELRQKFGPFFLRRLKSEVFPDSEDKKERKLSRKNDLIVWLPLSEGQEKLYRAFLNSNTAEETLSTGTKVLSALTVMKKICDHPMLLTKRAANDIAEGMEGYLDAEDIQAAEAMTHSLAGMVQDDEDMSATSCKIDFLMALLDNLVAEGHRTLIFAQTRKMLNIIQDEILERGWIFRRIDGTIKAADRELCVQEFQSDDEIPLFLLTSQVGGLGLTLTGADRVVIVDPAWNPSTDNQSVDRAYRIGQKNDVVIYRLMTCGTIEEKIYRKQVFKGHLMKVATEKKNQMRYFSQGELGEMFKVPEVGFRVSETQLQLHKEHSSQHKIDEGLQKHIEFLDGLGIAGVSHHDLLFTKEAEPLPPPGSEDQDLNATWEPRNPSYVGHRYKAASKPEKYSWEASQAVGRGILATATAGLQSQGVDNSNALKVEFLRGKLERLSRTLDDKAMIARLPDHGVGLEKKLKETQKELREAELIAGSKENIGAHLPSRSAAQVPGADLSADETYAVTNIAEGQSAQRPKPLGFNNNQLTVPTLVSKKNSCFQETVPATQTASVPGVQRGVHLPSWSLLSDSPTSSRGSPAPTSREDVDDMAEALSSLRLRLH</sequence>
<dbReference type="InterPro" id="IPR038718">
    <property type="entry name" value="SNF2-like_sf"/>
</dbReference>
<evidence type="ECO:0000256" key="6">
    <source>
        <dbReference type="ARBA" id="ARBA00023172"/>
    </source>
</evidence>
<dbReference type="InterPro" id="IPR050496">
    <property type="entry name" value="SNF2_RAD54_helicase_repair"/>
</dbReference>
<evidence type="ECO:0000259" key="8">
    <source>
        <dbReference type="PROSITE" id="PS51192"/>
    </source>
</evidence>
<evidence type="ECO:0000256" key="2">
    <source>
        <dbReference type="ARBA" id="ARBA00022741"/>
    </source>
</evidence>
<feature type="compositionally biased region" description="Basic and acidic residues" evidence="7">
    <location>
        <begin position="137"/>
        <end position="149"/>
    </location>
</feature>
<keyword evidence="3" id="KW-0378">Hydrolase</keyword>
<feature type="compositionally biased region" description="Low complexity" evidence="7">
    <location>
        <begin position="1089"/>
        <end position="1105"/>
    </location>
</feature>
<dbReference type="RefSeq" id="XP_024394537.1">
    <property type="nucleotide sequence ID" value="XM_024538769.2"/>
</dbReference>
<evidence type="ECO:0000313" key="11">
    <source>
        <dbReference type="EnsemblPlants" id="Pp3c14_20620V3.1"/>
    </source>
</evidence>
<reference evidence="11" key="3">
    <citation type="submission" date="2020-12" db="UniProtKB">
        <authorList>
            <consortium name="EnsemblPlants"/>
        </authorList>
    </citation>
    <scope>IDENTIFICATION</scope>
</reference>
<protein>
    <recommendedName>
        <fullName evidence="13">SNF2 family DNA-dependent ATPase</fullName>
    </recommendedName>
</protein>
<feature type="region of interest" description="Disordered" evidence="7">
    <location>
        <begin position="1"/>
        <end position="235"/>
    </location>
</feature>
<organism evidence="10">
    <name type="scientific">Physcomitrium patens</name>
    <name type="common">Spreading-leaved earth moss</name>
    <name type="synonym">Physcomitrella patens</name>
    <dbReference type="NCBI Taxonomy" id="3218"/>
    <lineage>
        <taxon>Eukaryota</taxon>
        <taxon>Viridiplantae</taxon>
        <taxon>Streptophyta</taxon>
        <taxon>Embryophyta</taxon>
        <taxon>Bryophyta</taxon>
        <taxon>Bryophytina</taxon>
        <taxon>Bryopsida</taxon>
        <taxon>Funariidae</taxon>
        <taxon>Funariales</taxon>
        <taxon>Funariaceae</taxon>
        <taxon>Physcomitrium</taxon>
    </lineage>
</organism>
<evidence type="ECO:0000256" key="7">
    <source>
        <dbReference type="SAM" id="MobiDB-lite"/>
    </source>
</evidence>
<dbReference type="InterPro" id="IPR001650">
    <property type="entry name" value="Helicase_C-like"/>
</dbReference>
<dbReference type="SMART" id="SM00487">
    <property type="entry name" value="DEXDc"/>
    <property type="match status" value="1"/>
</dbReference>
<comment type="similarity">
    <text evidence="1">Belongs to the SNF2/RAD54 helicase family.</text>
</comment>
<dbReference type="GO" id="GO:0005524">
    <property type="term" value="F:ATP binding"/>
    <property type="evidence" value="ECO:0007669"/>
    <property type="project" value="UniProtKB-KW"/>
</dbReference>
<evidence type="ECO:0008006" key="13">
    <source>
        <dbReference type="Google" id="ProtNLM"/>
    </source>
</evidence>
<name>A0A2K1JIJ7_PHYPA</name>
<dbReference type="PROSITE" id="PS51194">
    <property type="entry name" value="HELICASE_CTER"/>
    <property type="match status" value="1"/>
</dbReference>
<dbReference type="GO" id="GO:0006310">
    <property type="term" value="P:DNA recombination"/>
    <property type="evidence" value="ECO:0007669"/>
    <property type="project" value="UniProtKB-KW"/>
</dbReference>
<dbReference type="InterPro" id="IPR000330">
    <property type="entry name" value="SNF2_N"/>
</dbReference>
<evidence type="ECO:0000313" key="10">
    <source>
        <dbReference type="EMBL" id="PNR41381.1"/>
    </source>
</evidence>
<dbReference type="GO" id="GO:0006281">
    <property type="term" value="P:DNA repair"/>
    <property type="evidence" value="ECO:0000318"/>
    <property type="project" value="GO_Central"/>
</dbReference>
<dbReference type="InterPro" id="IPR049730">
    <property type="entry name" value="SNF2/RAD54-like_C"/>
</dbReference>
<dbReference type="Pfam" id="PF00176">
    <property type="entry name" value="SNF2-rel_dom"/>
    <property type="match status" value="1"/>
</dbReference>
<dbReference type="GO" id="GO:0004386">
    <property type="term" value="F:helicase activity"/>
    <property type="evidence" value="ECO:0007669"/>
    <property type="project" value="UniProtKB-KW"/>
</dbReference>
<feature type="region of interest" description="Disordered" evidence="7">
    <location>
        <begin position="1089"/>
        <end position="1114"/>
    </location>
</feature>
<dbReference type="GO" id="GO:0015616">
    <property type="term" value="F:DNA translocase activity"/>
    <property type="evidence" value="ECO:0000318"/>
    <property type="project" value="GO_Central"/>
</dbReference>
<dbReference type="SMART" id="SM00490">
    <property type="entry name" value="HELICc"/>
    <property type="match status" value="1"/>
</dbReference>
<dbReference type="Gramene" id="Pp3c14_20620V3.1">
    <property type="protein sequence ID" value="Pp3c14_20620V3.1"/>
    <property type="gene ID" value="Pp3c14_20620"/>
</dbReference>
<feature type="compositionally biased region" description="Basic and acidic residues" evidence="7">
    <location>
        <begin position="96"/>
        <end position="128"/>
    </location>
</feature>
<keyword evidence="2" id="KW-0547">Nucleotide-binding</keyword>
<reference evidence="10 12" key="1">
    <citation type="journal article" date="2008" name="Science">
        <title>The Physcomitrella genome reveals evolutionary insights into the conquest of land by plants.</title>
        <authorList>
            <person name="Rensing S."/>
            <person name="Lang D."/>
            <person name="Zimmer A."/>
            <person name="Terry A."/>
            <person name="Salamov A."/>
            <person name="Shapiro H."/>
            <person name="Nishiyama T."/>
            <person name="Perroud P.-F."/>
            <person name="Lindquist E."/>
            <person name="Kamisugi Y."/>
            <person name="Tanahashi T."/>
            <person name="Sakakibara K."/>
            <person name="Fujita T."/>
            <person name="Oishi K."/>
            <person name="Shin-I T."/>
            <person name="Kuroki Y."/>
            <person name="Toyoda A."/>
            <person name="Suzuki Y."/>
            <person name="Hashimoto A."/>
            <person name="Yamaguchi K."/>
            <person name="Sugano A."/>
            <person name="Kohara Y."/>
            <person name="Fujiyama A."/>
            <person name="Anterola A."/>
            <person name="Aoki S."/>
            <person name="Ashton N."/>
            <person name="Barbazuk W.B."/>
            <person name="Barker E."/>
            <person name="Bennetzen J."/>
            <person name="Bezanilla M."/>
            <person name="Blankenship R."/>
            <person name="Cho S.H."/>
            <person name="Dutcher S."/>
            <person name="Estelle M."/>
            <person name="Fawcett J.A."/>
            <person name="Gundlach H."/>
            <person name="Hanada K."/>
            <person name="Heyl A."/>
            <person name="Hicks K.A."/>
            <person name="Hugh J."/>
            <person name="Lohr M."/>
            <person name="Mayer K."/>
            <person name="Melkozernov A."/>
            <person name="Murata T."/>
            <person name="Nelson D."/>
            <person name="Pils B."/>
            <person name="Prigge M."/>
            <person name="Reiss B."/>
            <person name="Renner T."/>
            <person name="Rombauts S."/>
            <person name="Rushton P."/>
            <person name="Sanderfoot A."/>
            <person name="Schween G."/>
            <person name="Shiu S.-H."/>
            <person name="Stueber K."/>
            <person name="Theodoulou F.L."/>
            <person name="Tu H."/>
            <person name="Van de Peer Y."/>
            <person name="Verrier P.J."/>
            <person name="Waters E."/>
            <person name="Wood A."/>
            <person name="Yang L."/>
            <person name="Cove D."/>
            <person name="Cuming A."/>
            <person name="Hasebe M."/>
            <person name="Lucas S."/>
            <person name="Mishler D.B."/>
            <person name="Reski R."/>
            <person name="Grigoriev I."/>
            <person name="Quatrano R.S."/>
            <person name="Boore J.L."/>
        </authorList>
    </citation>
    <scope>NUCLEOTIDE SEQUENCE [LARGE SCALE GENOMIC DNA]</scope>
    <source>
        <strain evidence="11 12">cv. Gransden 2004</strain>
    </source>
</reference>
<feature type="domain" description="Helicase ATP-binding" evidence="8">
    <location>
        <begin position="313"/>
        <end position="491"/>
    </location>
</feature>
<dbReference type="PaxDb" id="3218-PP1S34_212V6.1"/>
<evidence type="ECO:0000256" key="1">
    <source>
        <dbReference type="ARBA" id="ARBA00007025"/>
    </source>
</evidence>
<feature type="compositionally biased region" description="Acidic residues" evidence="7">
    <location>
        <begin position="167"/>
        <end position="177"/>
    </location>
</feature>
<dbReference type="PANTHER" id="PTHR45629:SF7">
    <property type="entry name" value="DNA EXCISION REPAIR PROTEIN ERCC-6-RELATED"/>
    <property type="match status" value="1"/>
</dbReference>
<feature type="compositionally biased region" description="Basic and acidic residues" evidence="7">
    <location>
        <begin position="50"/>
        <end position="61"/>
    </location>
</feature>
<dbReference type="EMBL" id="ABEU02000014">
    <property type="protein sequence ID" value="PNR41381.1"/>
    <property type="molecule type" value="Genomic_DNA"/>
</dbReference>
<evidence type="ECO:0000259" key="9">
    <source>
        <dbReference type="PROSITE" id="PS51194"/>
    </source>
</evidence>
<keyword evidence="6" id="KW-0233">DNA recombination</keyword>
<dbReference type="InterPro" id="IPR014001">
    <property type="entry name" value="Helicase_ATP-bd"/>
</dbReference>
<keyword evidence="12" id="KW-1185">Reference proteome</keyword>
<dbReference type="Gramene" id="Pp3c14_20620V3.2">
    <property type="protein sequence ID" value="Pp3c14_20620V3.2"/>
    <property type="gene ID" value="Pp3c14_20620"/>
</dbReference>
<dbReference type="Gene3D" id="3.40.50.300">
    <property type="entry name" value="P-loop containing nucleotide triphosphate hydrolases"/>
    <property type="match status" value="1"/>
</dbReference>
<dbReference type="PROSITE" id="PS51192">
    <property type="entry name" value="HELICASE_ATP_BIND_1"/>
    <property type="match status" value="1"/>
</dbReference>
<evidence type="ECO:0000313" key="12">
    <source>
        <dbReference type="Proteomes" id="UP000006727"/>
    </source>
</evidence>
<dbReference type="CDD" id="cd18793">
    <property type="entry name" value="SF2_C_SNF"/>
    <property type="match status" value="1"/>
</dbReference>
<keyword evidence="4" id="KW-0347">Helicase</keyword>
<dbReference type="EnsemblPlants" id="Pp3c14_20620V3.1">
    <property type="protein sequence ID" value="Pp3c14_20620V3.1"/>
    <property type="gene ID" value="Pp3c14_20620"/>
</dbReference>
<dbReference type="GO" id="GO:0016787">
    <property type="term" value="F:hydrolase activity"/>
    <property type="evidence" value="ECO:0007669"/>
    <property type="project" value="UniProtKB-KW"/>
</dbReference>
<dbReference type="EnsemblPlants" id="Pp3c14_20620V3.2">
    <property type="protein sequence ID" value="Pp3c14_20620V3.2"/>
    <property type="gene ID" value="Pp3c14_20620"/>
</dbReference>
<dbReference type="Proteomes" id="UP000006727">
    <property type="component" value="Chromosome 14"/>
</dbReference>